<feature type="compositionally biased region" description="Low complexity" evidence="1">
    <location>
        <begin position="30"/>
        <end position="50"/>
    </location>
</feature>
<accession>A0A834JVK7</accession>
<feature type="region of interest" description="Disordered" evidence="1">
    <location>
        <begin position="1"/>
        <end position="65"/>
    </location>
</feature>
<dbReference type="AlphaFoldDB" id="A0A834JVK7"/>
<keyword evidence="3" id="KW-1185">Reference proteome</keyword>
<gene>
    <name evidence="2" type="ORF">HZH66_008104</name>
</gene>
<protein>
    <submittedName>
        <fullName evidence="2">Uncharacterized protein</fullName>
    </submittedName>
</protein>
<reference evidence="2" key="1">
    <citation type="journal article" date="2020" name="G3 (Bethesda)">
        <title>High-Quality Assemblies for Three Invasive Social Wasps from the &lt;i&gt;Vespula&lt;/i&gt; Genus.</title>
        <authorList>
            <person name="Harrop T.W.R."/>
            <person name="Guhlin J."/>
            <person name="McLaughlin G.M."/>
            <person name="Permina E."/>
            <person name="Stockwell P."/>
            <person name="Gilligan J."/>
            <person name="Le Lec M.F."/>
            <person name="Gruber M.A.M."/>
            <person name="Quinn O."/>
            <person name="Lovegrove M."/>
            <person name="Duncan E.J."/>
            <person name="Remnant E.J."/>
            <person name="Van Eeckhoven J."/>
            <person name="Graham B."/>
            <person name="Knapp R.A."/>
            <person name="Langford K.W."/>
            <person name="Kronenberg Z."/>
            <person name="Press M.O."/>
            <person name="Eacker S.M."/>
            <person name="Wilson-Rankin E.E."/>
            <person name="Purcell J."/>
            <person name="Lester P.J."/>
            <person name="Dearden P.K."/>
        </authorList>
    </citation>
    <scope>NUCLEOTIDE SEQUENCE</scope>
    <source>
        <strain evidence="2">Marl-1</strain>
    </source>
</reference>
<organism evidence="2 3">
    <name type="scientific">Vespula vulgaris</name>
    <name type="common">Yellow jacket</name>
    <name type="synonym">Wasp</name>
    <dbReference type="NCBI Taxonomy" id="7454"/>
    <lineage>
        <taxon>Eukaryota</taxon>
        <taxon>Metazoa</taxon>
        <taxon>Ecdysozoa</taxon>
        <taxon>Arthropoda</taxon>
        <taxon>Hexapoda</taxon>
        <taxon>Insecta</taxon>
        <taxon>Pterygota</taxon>
        <taxon>Neoptera</taxon>
        <taxon>Endopterygota</taxon>
        <taxon>Hymenoptera</taxon>
        <taxon>Apocrita</taxon>
        <taxon>Aculeata</taxon>
        <taxon>Vespoidea</taxon>
        <taxon>Vespidae</taxon>
        <taxon>Vespinae</taxon>
        <taxon>Vespula</taxon>
    </lineage>
</organism>
<evidence type="ECO:0000256" key="1">
    <source>
        <dbReference type="SAM" id="MobiDB-lite"/>
    </source>
</evidence>
<evidence type="ECO:0000313" key="2">
    <source>
        <dbReference type="EMBL" id="KAF7394930.1"/>
    </source>
</evidence>
<proteinExistence type="predicted"/>
<evidence type="ECO:0000313" key="3">
    <source>
        <dbReference type="Proteomes" id="UP000614350"/>
    </source>
</evidence>
<dbReference type="Proteomes" id="UP000614350">
    <property type="component" value="Unassembled WGS sequence"/>
</dbReference>
<comment type="caution">
    <text evidence="2">The sequence shown here is derived from an EMBL/GenBank/DDBJ whole genome shotgun (WGS) entry which is preliminary data.</text>
</comment>
<name>A0A834JVK7_VESVU</name>
<feature type="compositionally biased region" description="Polar residues" evidence="1">
    <location>
        <begin position="1"/>
        <end position="10"/>
    </location>
</feature>
<sequence length="97" mass="10420">MSSSAGTSCTDAEEDAEDVENEVVGTRPASFARYPWSSPSSSSPTPSSFTTRRRRGRAATQQSSTAVRWVSAHHWHISIKRTPGGLCQRVLVAASIA</sequence>
<feature type="compositionally biased region" description="Acidic residues" evidence="1">
    <location>
        <begin position="11"/>
        <end position="21"/>
    </location>
</feature>
<dbReference type="EMBL" id="JACSEA010000008">
    <property type="protein sequence ID" value="KAF7394930.1"/>
    <property type="molecule type" value="Genomic_DNA"/>
</dbReference>